<evidence type="ECO:0000313" key="1">
    <source>
        <dbReference type="EMBL" id="WSD09596.1"/>
    </source>
</evidence>
<proteinExistence type="predicted"/>
<evidence type="ECO:0000313" key="2">
    <source>
        <dbReference type="Proteomes" id="UP001335325"/>
    </source>
</evidence>
<sequence>MSKLGDGGAWSAHPLGIAHVRVRSDEPIVVHLDSHVELAQGDNYPMAFHALDRLLPYAEPGVQVNGVPGLRIAAIRGNSLHLTLVNTNSRLILRGIPGTSWNEFLDERWKSLDADGYPPLWKSPRLTTHERDDADSYRLVRQTELDMQWLGSGLLRRVALFHTSSSAYSTRSWITDDEWIFELDTRSDVRLDHDTLLSRLAAPGWGLSLRLSSHHCTCDDPPLPDSQYIRQCTYHLVNSQGLPCGMQIRFRSGPAMYTDDSGREKLLRLGAHTGWLDRVLPEDSNNSDEEAGR</sequence>
<gene>
    <name evidence="1" type="ORF">OIE73_30215</name>
</gene>
<keyword evidence="2" id="KW-1185">Reference proteome</keyword>
<reference evidence="1 2" key="1">
    <citation type="submission" date="2022-10" db="EMBL/GenBank/DDBJ databases">
        <title>The complete genomes of actinobacterial strains from the NBC collection.</title>
        <authorList>
            <person name="Joergensen T.S."/>
            <person name="Alvarez Arevalo M."/>
            <person name="Sterndorff E.B."/>
            <person name="Faurdal D."/>
            <person name="Vuksanovic O."/>
            <person name="Mourched A.-S."/>
            <person name="Charusanti P."/>
            <person name="Shaw S."/>
            <person name="Blin K."/>
            <person name="Weber T."/>
        </authorList>
    </citation>
    <scope>NUCLEOTIDE SEQUENCE [LARGE SCALE GENOMIC DNA]</scope>
    <source>
        <strain evidence="1 2">NBC 01753</strain>
    </source>
</reference>
<dbReference type="GeneID" id="91546939"/>
<dbReference type="Proteomes" id="UP001335325">
    <property type="component" value="Chromosome"/>
</dbReference>
<accession>A0ABZ1GVF6</accession>
<protein>
    <submittedName>
        <fullName evidence="1">Uncharacterized protein</fullName>
    </submittedName>
</protein>
<dbReference type="EMBL" id="CP109134">
    <property type="protein sequence ID" value="WSD09596.1"/>
    <property type="molecule type" value="Genomic_DNA"/>
</dbReference>
<dbReference type="RefSeq" id="WP_326755351.1">
    <property type="nucleotide sequence ID" value="NZ_CP109134.1"/>
</dbReference>
<organism evidence="1 2">
    <name type="scientific">Streptomyces hirsutus</name>
    <dbReference type="NCBI Taxonomy" id="35620"/>
    <lineage>
        <taxon>Bacteria</taxon>
        <taxon>Bacillati</taxon>
        <taxon>Actinomycetota</taxon>
        <taxon>Actinomycetes</taxon>
        <taxon>Kitasatosporales</taxon>
        <taxon>Streptomycetaceae</taxon>
        <taxon>Streptomyces</taxon>
    </lineage>
</organism>
<name>A0ABZ1GVF6_9ACTN</name>